<dbReference type="Gene3D" id="3.40.50.300">
    <property type="entry name" value="P-loop containing nucleotide triphosphate hydrolases"/>
    <property type="match status" value="2"/>
</dbReference>
<evidence type="ECO:0000256" key="2">
    <source>
        <dbReference type="ARBA" id="ARBA00022741"/>
    </source>
</evidence>
<protein>
    <submittedName>
        <fullName evidence="5">ABC transporter ATP-binding protein</fullName>
    </submittedName>
</protein>
<comment type="similarity">
    <text evidence="1">Belongs to the ABC transporter superfamily.</text>
</comment>
<sequence>MTEMGAGVDQLHEGEGGGLLDVRGLTKIFGALKACDAIDLSIGKGEIHALLGENGAGKSTLVKMLFGALEPAAGEIHWKGQPVAIHSPGAARHLGIGMVFQHFSLFEALTAAENIMLSLDEKTPILQVAERARELSKAYGLPLDPFAHVGDLSVGERQRIEIIRCLLQKPDLIILDEPTSVLTPQEADKLFETLETLRDEGKSILYISHRLEEVKRLCDRATVLRHGKVVAHCDPRQETAASLARMMVGDEVDTVKRTGSVDAGGQALLEVRELSRPSANPFAVPLRKIDLLVRSGEVMGIAGVAGNGQGELFEALSGEALQQNAATIRIRDKDAGRLGISGRRLLGAAFVPEERLGHGAAPQMRLSENLFLSRHVTDAKALMGAFGTVRMGALAKAAARIVKVMDVRKSGEDPEASALSGGNLQKFIIGRELDRQPAVMVVNQPTWGVDAGAAARIRQALIDLARSGSAVLVISQDLDELFEMCDSVAVMHDGRLSAPMPIAEATFEKIGLLMGGATPERSELPEEAETA</sequence>
<dbReference type="InterPro" id="IPR017871">
    <property type="entry name" value="ABC_transporter-like_CS"/>
</dbReference>
<dbReference type="InterPro" id="IPR003593">
    <property type="entry name" value="AAA+_ATPase"/>
</dbReference>
<dbReference type="InterPro" id="IPR027417">
    <property type="entry name" value="P-loop_NTPase"/>
</dbReference>
<evidence type="ECO:0000259" key="4">
    <source>
        <dbReference type="PROSITE" id="PS50893"/>
    </source>
</evidence>
<feature type="domain" description="ABC transporter" evidence="4">
    <location>
        <begin position="269"/>
        <end position="518"/>
    </location>
</feature>
<gene>
    <name evidence="5" type="ORF">R2G56_11165</name>
</gene>
<dbReference type="Proteomes" id="UP001185659">
    <property type="component" value="Unassembled WGS sequence"/>
</dbReference>
<dbReference type="InterPro" id="IPR003439">
    <property type="entry name" value="ABC_transporter-like_ATP-bd"/>
</dbReference>
<feature type="domain" description="ABC transporter" evidence="4">
    <location>
        <begin position="20"/>
        <end position="251"/>
    </location>
</feature>
<dbReference type="SMART" id="SM00382">
    <property type="entry name" value="AAA"/>
    <property type="match status" value="1"/>
</dbReference>
<keyword evidence="3 5" id="KW-0067">ATP-binding</keyword>
<evidence type="ECO:0000313" key="6">
    <source>
        <dbReference type="Proteomes" id="UP001185659"/>
    </source>
</evidence>
<evidence type="ECO:0000313" key="5">
    <source>
        <dbReference type="EMBL" id="MDV6226846.1"/>
    </source>
</evidence>
<dbReference type="CDD" id="cd03215">
    <property type="entry name" value="ABC_Carb_Monos_II"/>
    <property type="match status" value="1"/>
</dbReference>
<name>A0ABU4AKQ0_9HYPH</name>
<dbReference type="PANTHER" id="PTHR43790:SF4">
    <property type="entry name" value="GUANOSINE IMPORT ATP-BINDING PROTEIN NUPO"/>
    <property type="match status" value="1"/>
</dbReference>
<comment type="caution">
    <text evidence="5">The sequence shown here is derived from an EMBL/GenBank/DDBJ whole genome shotgun (WGS) entry which is preliminary data.</text>
</comment>
<organism evidence="5 6">
    <name type="scientific">Nitratireductor aquimarinus</name>
    <dbReference type="NCBI Taxonomy" id="889300"/>
    <lineage>
        <taxon>Bacteria</taxon>
        <taxon>Pseudomonadati</taxon>
        <taxon>Pseudomonadota</taxon>
        <taxon>Alphaproteobacteria</taxon>
        <taxon>Hyphomicrobiales</taxon>
        <taxon>Phyllobacteriaceae</taxon>
        <taxon>Nitratireductor</taxon>
    </lineage>
</organism>
<dbReference type="PROSITE" id="PS00211">
    <property type="entry name" value="ABC_TRANSPORTER_1"/>
    <property type="match status" value="2"/>
</dbReference>
<keyword evidence="6" id="KW-1185">Reference proteome</keyword>
<dbReference type="SUPFAM" id="SSF52540">
    <property type="entry name" value="P-loop containing nucleoside triphosphate hydrolases"/>
    <property type="match status" value="2"/>
</dbReference>
<dbReference type="PANTHER" id="PTHR43790">
    <property type="entry name" value="CARBOHYDRATE TRANSPORT ATP-BINDING PROTEIN MG119-RELATED"/>
    <property type="match status" value="1"/>
</dbReference>
<evidence type="ECO:0000256" key="3">
    <source>
        <dbReference type="ARBA" id="ARBA00022840"/>
    </source>
</evidence>
<dbReference type="EMBL" id="JAWLIP010000004">
    <property type="protein sequence ID" value="MDV6226846.1"/>
    <property type="molecule type" value="Genomic_DNA"/>
</dbReference>
<accession>A0ABU4AKQ0</accession>
<dbReference type="InterPro" id="IPR050107">
    <property type="entry name" value="ABC_carbohydrate_import_ATPase"/>
</dbReference>
<proteinExistence type="inferred from homology"/>
<reference evidence="5 6" key="1">
    <citation type="submission" date="2023-10" db="EMBL/GenBank/DDBJ databases">
        <authorList>
            <person name="Venkata Ramana C."/>
            <person name="Sasikala C."/>
            <person name="Dhurka M."/>
        </authorList>
    </citation>
    <scope>NUCLEOTIDE SEQUENCE [LARGE SCALE GENOMIC DNA]</scope>
    <source>
        <strain evidence="5 6">KCTC 32151</strain>
    </source>
</reference>
<dbReference type="CDD" id="cd03216">
    <property type="entry name" value="ABC_Carb_Monos_I"/>
    <property type="match status" value="1"/>
</dbReference>
<dbReference type="Pfam" id="PF00005">
    <property type="entry name" value="ABC_tran"/>
    <property type="match status" value="2"/>
</dbReference>
<evidence type="ECO:0000256" key="1">
    <source>
        <dbReference type="ARBA" id="ARBA00005417"/>
    </source>
</evidence>
<dbReference type="GO" id="GO:0005524">
    <property type="term" value="F:ATP binding"/>
    <property type="evidence" value="ECO:0007669"/>
    <property type="project" value="UniProtKB-KW"/>
</dbReference>
<dbReference type="PROSITE" id="PS50893">
    <property type="entry name" value="ABC_TRANSPORTER_2"/>
    <property type="match status" value="2"/>
</dbReference>
<keyword evidence="2" id="KW-0547">Nucleotide-binding</keyword>